<protein>
    <recommendedName>
        <fullName evidence="2">Transcription elongation factor Spt4</fullName>
    </recommendedName>
</protein>
<reference evidence="4 5" key="1">
    <citation type="journal article" date="2013" name="Appl. Environ. Microbiol.">
        <title>Variation of the Virus-Related Elements within Syntenic Genomes of the Hyperthermophilic Archaeon Aeropyrum.</title>
        <authorList>
            <person name="Daifuku T."/>
            <person name="Yoshida T."/>
            <person name="Kitamura T."/>
            <person name="Kawaichi S."/>
            <person name="Inoue T."/>
            <person name="Nomura K."/>
            <person name="Yoshida Y."/>
            <person name="Kuno S."/>
            <person name="Sako Y."/>
        </authorList>
    </citation>
    <scope>NUCLEOTIDE SEQUENCE [LARGE SCALE GENOMIC DNA]</scope>
    <source>
        <strain evidence="4 5">SY1</strain>
    </source>
</reference>
<dbReference type="Gene3D" id="2.20.28.90">
    <property type="match status" value="1"/>
</dbReference>
<dbReference type="OrthoDB" id="275101at2157"/>
<evidence type="ECO:0000313" key="5">
    <source>
        <dbReference type="Proteomes" id="UP000016887"/>
    </source>
</evidence>
<comment type="subunit">
    <text evidence="2">Heterodimer composed of Spt4 and Spt5.</text>
</comment>
<dbReference type="AlphaFoldDB" id="U3TEB9"/>
<keyword evidence="2" id="KW-0479">Metal-binding</keyword>
<dbReference type="InterPro" id="IPR022800">
    <property type="entry name" value="Spt4/RpoE2_Znf"/>
</dbReference>
<accession>U3TEB9</accession>
<comment type="similarity">
    <text evidence="2">Belongs to the archaeal Spt4 family.</text>
</comment>
<organism evidence="4 5">
    <name type="scientific">Aeropyrum camini SY1 = JCM 12091</name>
    <dbReference type="NCBI Taxonomy" id="1198449"/>
    <lineage>
        <taxon>Archaea</taxon>
        <taxon>Thermoproteota</taxon>
        <taxon>Thermoprotei</taxon>
        <taxon>Desulfurococcales</taxon>
        <taxon>Desulfurococcaceae</taxon>
        <taxon>Aeropyrum</taxon>
    </lineage>
</organism>
<keyword evidence="2" id="KW-0862">Zinc</keyword>
<dbReference type="HAMAP" id="MF_00949">
    <property type="entry name" value="Spt4_arch"/>
    <property type="match status" value="1"/>
</dbReference>
<dbReference type="PANTHER" id="PTHR40704:SF1">
    <property type="entry name" value="TRANSCRIPTION ELONGATION FACTOR SPT4"/>
    <property type="match status" value="1"/>
</dbReference>
<dbReference type="InterPro" id="IPR029040">
    <property type="entry name" value="RPABC4/Spt4"/>
</dbReference>
<evidence type="ECO:0000313" key="4">
    <source>
        <dbReference type="EMBL" id="BAN89664.1"/>
    </source>
</evidence>
<dbReference type="GO" id="GO:0000428">
    <property type="term" value="C:DNA-directed RNA polymerase complex"/>
    <property type="evidence" value="ECO:0007669"/>
    <property type="project" value="UniProtKB-KW"/>
</dbReference>
<dbReference type="RefSeq" id="WP_022540944.1">
    <property type="nucleotide sequence ID" value="NC_022521.1"/>
</dbReference>
<gene>
    <name evidence="4" type="primary">rpoE2</name>
    <name evidence="2" type="synonym">spt4</name>
    <name evidence="4" type="ORF">ACAM_0195</name>
</gene>
<feature type="domain" description="Spt4/RpoE2 zinc finger" evidence="3">
    <location>
        <begin position="7"/>
        <end position="67"/>
    </location>
</feature>
<dbReference type="InterPro" id="IPR038589">
    <property type="entry name" value="Spt4_dom_sf"/>
</dbReference>
<dbReference type="eggNOG" id="arCOG04077">
    <property type="taxonomic scope" value="Archaea"/>
</dbReference>
<name>U3TEB9_9CREN</name>
<keyword evidence="4" id="KW-0808">Transferase</keyword>
<dbReference type="Proteomes" id="UP000016887">
    <property type="component" value="Chromosome"/>
</dbReference>
<dbReference type="InterPro" id="IPR007178">
    <property type="entry name" value="Spt4_arch"/>
</dbReference>
<dbReference type="GO" id="GO:0006355">
    <property type="term" value="P:regulation of DNA-templated transcription"/>
    <property type="evidence" value="ECO:0007669"/>
    <property type="project" value="UniProtKB-UniRule"/>
</dbReference>
<keyword evidence="1 2" id="KW-0804">Transcription</keyword>
<feature type="binding site" evidence="2">
    <location>
        <position position="13"/>
    </location>
    <ligand>
        <name>Zn(2+)</name>
        <dbReference type="ChEBI" id="CHEBI:29105"/>
    </ligand>
</feature>
<sequence length="72" mass="7801">MARRTSLIACKNCGALVPRGTKVCPECGSTQFTENWSGMLVVVDPENSVIARELGIDKPVRKAILIGKKVMI</sequence>
<evidence type="ECO:0000256" key="1">
    <source>
        <dbReference type="ARBA" id="ARBA00023163"/>
    </source>
</evidence>
<comment type="function">
    <text evidence="2">Stimulates transcription elongation.</text>
</comment>
<dbReference type="PANTHER" id="PTHR40704">
    <property type="entry name" value="TRANSCRIPTION ELONGATION FACTOR SPT4"/>
    <property type="match status" value="1"/>
</dbReference>
<keyword evidence="4" id="KW-0548">Nucleotidyltransferase</keyword>
<evidence type="ECO:0000256" key="2">
    <source>
        <dbReference type="HAMAP-Rule" id="MF_00949"/>
    </source>
</evidence>
<feature type="binding site" evidence="2">
    <location>
        <position position="24"/>
    </location>
    <ligand>
        <name>Zn(2+)</name>
        <dbReference type="ChEBI" id="CHEBI:29105"/>
    </ligand>
</feature>
<dbReference type="GO" id="GO:0016779">
    <property type="term" value="F:nucleotidyltransferase activity"/>
    <property type="evidence" value="ECO:0007669"/>
    <property type="project" value="UniProtKB-KW"/>
</dbReference>
<keyword evidence="2" id="KW-0805">Transcription regulation</keyword>
<dbReference type="GO" id="GO:0008270">
    <property type="term" value="F:zinc ion binding"/>
    <property type="evidence" value="ECO:0007669"/>
    <property type="project" value="UniProtKB-UniRule"/>
</dbReference>
<feature type="binding site" evidence="2">
    <location>
        <position position="10"/>
    </location>
    <ligand>
        <name>Zn(2+)</name>
        <dbReference type="ChEBI" id="CHEBI:29105"/>
    </ligand>
</feature>
<evidence type="ECO:0000259" key="3">
    <source>
        <dbReference type="SMART" id="SM01389"/>
    </source>
</evidence>
<dbReference type="SMART" id="SM01389">
    <property type="entry name" value="Spt4"/>
    <property type="match status" value="1"/>
</dbReference>
<proteinExistence type="inferred from homology"/>
<dbReference type="NCBIfam" id="NF041664">
    <property type="entry name" value="RNAP_arch_Epp"/>
    <property type="match status" value="1"/>
</dbReference>
<dbReference type="GeneID" id="17109734"/>
<dbReference type="SUPFAM" id="SSF63393">
    <property type="entry name" value="RNA polymerase subunits"/>
    <property type="match status" value="1"/>
</dbReference>
<dbReference type="Pfam" id="PF06093">
    <property type="entry name" value="Spt4"/>
    <property type="match status" value="1"/>
</dbReference>
<keyword evidence="5" id="KW-1185">Reference proteome</keyword>
<keyword evidence="4" id="KW-0240">DNA-directed RNA polymerase</keyword>
<feature type="binding site" evidence="2">
    <location>
        <position position="27"/>
    </location>
    <ligand>
        <name>Zn(2+)</name>
        <dbReference type="ChEBI" id="CHEBI:29105"/>
    </ligand>
</feature>
<dbReference type="KEGG" id="acj:ACAM_0195"/>
<dbReference type="EMBL" id="AP012489">
    <property type="protein sequence ID" value="BAN89664.1"/>
    <property type="molecule type" value="Genomic_DNA"/>
</dbReference>
<dbReference type="STRING" id="1198449.ACAM_0195"/>